<name>A0ABS8DXA7_9ACTN</name>
<proteinExistence type="predicted"/>
<organism evidence="1 2">
    <name type="scientific">Streptomyces flavotricini</name>
    <dbReference type="NCBI Taxonomy" id="66888"/>
    <lineage>
        <taxon>Bacteria</taxon>
        <taxon>Bacillati</taxon>
        <taxon>Actinomycetota</taxon>
        <taxon>Actinomycetes</taxon>
        <taxon>Kitasatosporales</taxon>
        <taxon>Streptomycetaceae</taxon>
        <taxon>Streptomyces</taxon>
    </lineage>
</organism>
<gene>
    <name evidence="1" type="ORF">K7B10_01450</name>
</gene>
<dbReference type="Proteomes" id="UP001520654">
    <property type="component" value="Unassembled WGS sequence"/>
</dbReference>
<reference evidence="1 2" key="1">
    <citation type="submission" date="2021-08" db="EMBL/GenBank/DDBJ databases">
        <title>Genomic Architecture of Streptomyces flavotricini NGL1 and Streptomyces erythrochromogenes HMS4 With Differential Plant Beneficial attributes and laccase production capabilities.</title>
        <authorList>
            <person name="Salwan R."/>
            <person name="Kaur R."/>
            <person name="Sharma V."/>
        </authorList>
    </citation>
    <scope>NUCLEOTIDE SEQUENCE [LARGE SCALE GENOMIC DNA]</scope>
    <source>
        <strain evidence="1 2">NGL1</strain>
    </source>
</reference>
<protein>
    <submittedName>
        <fullName evidence="1">Uncharacterized protein</fullName>
    </submittedName>
</protein>
<accession>A0ABS8DXA7</accession>
<dbReference type="RefSeq" id="WP_229334133.1">
    <property type="nucleotide sequence ID" value="NZ_JAINUL010000001.1"/>
</dbReference>
<keyword evidence="2" id="KW-1185">Reference proteome</keyword>
<comment type="caution">
    <text evidence="1">The sequence shown here is derived from an EMBL/GenBank/DDBJ whole genome shotgun (WGS) entry which is preliminary data.</text>
</comment>
<evidence type="ECO:0000313" key="1">
    <source>
        <dbReference type="EMBL" id="MCC0093481.1"/>
    </source>
</evidence>
<evidence type="ECO:0000313" key="2">
    <source>
        <dbReference type="Proteomes" id="UP001520654"/>
    </source>
</evidence>
<dbReference type="EMBL" id="JAINUL010000001">
    <property type="protein sequence ID" value="MCC0093481.1"/>
    <property type="molecule type" value="Genomic_DNA"/>
</dbReference>
<sequence length="78" mass="8374">MSQQPATAPVPDRQPLDEYAAASVLAYAADQRAKVDILASVLEDIATNGYPSPETGVLWETARDAHLDRLADGRPRVA</sequence>